<dbReference type="EMBL" id="CP076128">
    <property type="protein sequence ID" value="QWG08352.1"/>
    <property type="molecule type" value="Genomic_DNA"/>
</dbReference>
<feature type="signal peptide" evidence="1">
    <location>
        <begin position="1"/>
        <end position="18"/>
    </location>
</feature>
<organism evidence="2 3">
    <name type="scientific">Flammeovirga kamogawensis</name>
    <dbReference type="NCBI Taxonomy" id="373891"/>
    <lineage>
        <taxon>Bacteria</taxon>
        <taxon>Pseudomonadati</taxon>
        <taxon>Bacteroidota</taxon>
        <taxon>Cytophagia</taxon>
        <taxon>Cytophagales</taxon>
        <taxon>Flammeovirgaceae</taxon>
        <taxon>Flammeovirga</taxon>
    </lineage>
</organism>
<dbReference type="Proteomes" id="UP000682802">
    <property type="component" value="Chromosome 1"/>
</dbReference>
<evidence type="ECO:0000256" key="1">
    <source>
        <dbReference type="SAM" id="SignalP"/>
    </source>
</evidence>
<gene>
    <name evidence="2" type="ORF">KM029_05300</name>
</gene>
<protein>
    <submittedName>
        <fullName evidence="2">Uncharacterized protein</fullName>
    </submittedName>
</protein>
<name>A0ABX8GYS9_9BACT</name>
<feature type="chain" id="PRO_5047074196" evidence="1">
    <location>
        <begin position="19"/>
        <end position="104"/>
    </location>
</feature>
<evidence type="ECO:0000313" key="2">
    <source>
        <dbReference type="EMBL" id="QWG08352.1"/>
    </source>
</evidence>
<reference evidence="2 3" key="1">
    <citation type="submission" date="2021-05" db="EMBL/GenBank/DDBJ databases">
        <title>Comparative genomic studies on the polysaccharide-degrading batcterial strains of the Flammeovirga genus.</title>
        <authorList>
            <person name="Zewei F."/>
            <person name="Zheng Z."/>
            <person name="Yu L."/>
            <person name="Ruyue G."/>
            <person name="Yanhong M."/>
            <person name="Yuanyuan C."/>
            <person name="Jingyan G."/>
            <person name="Wenjun H."/>
        </authorList>
    </citation>
    <scope>NUCLEOTIDE SEQUENCE [LARGE SCALE GENOMIC DNA]</scope>
    <source>
        <strain evidence="2 3">YS10</strain>
    </source>
</reference>
<accession>A0ABX8GYS9</accession>
<dbReference type="RefSeq" id="WP_144072273.1">
    <property type="nucleotide sequence ID" value="NZ_CP076128.1"/>
</dbReference>
<proteinExistence type="predicted"/>
<keyword evidence="3" id="KW-1185">Reference proteome</keyword>
<keyword evidence="1" id="KW-0732">Signal</keyword>
<sequence length="104" mass="11558">MKKIFILISLLFSGSLYAQKGVPVGIDSDSLFNQMDYERLVAAYGDLHPDAAFMALWNSYFKEGSTKQNVGIMETSVDSRHNVLTANSETLYAVHPVNLNKQQG</sequence>
<dbReference type="SUPFAM" id="SSF160935">
    <property type="entry name" value="VPA0735-like"/>
    <property type="match status" value="1"/>
</dbReference>
<evidence type="ECO:0000313" key="3">
    <source>
        <dbReference type="Proteomes" id="UP000682802"/>
    </source>
</evidence>